<gene>
    <name evidence="1" type="ORF">C7H19_16105</name>
</gene>
<organism evidence="1 2">
    <name type="scientific">Aphanothece hegewaldii CCALA 016</name>
    <dbReference type="NCBI Taxonomy" id="2107694"/>
    <lineage>
        <taxon>Bacteria</taxon>
        <taxon>Bacillati</taxon>
        <taxon>Cyanobacteriota</taxon>
        <taxon>Cyanophyceae</taxon>
        <taxon>Oscillatoriophycideae</taxon>
        <taxon>Chroococcales</taxon>
        <taxon>Aphanothecaceae</taxon>
        <taxon>Aphanothece</taxon>
    </lineage>
</organism>
<comment type="caution">
    <text evidence="1">The sequence shown here is derived from an EMBL/GenBank/DDBJ whole genome shotgun (WGS) entry which is preliminary data.</text>
</comment>
<accession>A0A2T1LV28</accession>
<dbReference type="RefSeq" id="WP_106457947.1">
    <property type="nucleotide sequence ID" value="NZ_PXOH01000019.1"/>
</dbReference>
<dbReference type="OrthoDB" id="427283at2"/>
<evidence type="ECO:0000313" key="1">
    <source>
        <dbReference type="EMBL" id="PSF35535.1"/>
    </source>
</evidence>
<protein>
    <submittedName>
        <fullName evidence="1">Uncharacterized protein</fullName>
    </submittedName>
</protein>
<dbReference type="Proteomes" id="UP000239001">
    <property type="component" value="Unassembled WGS sequence"/>
</dbReference>
<proteinExistence type="predicted"/>
<dbReference type="EMBL" id="PXOH01000019">
    <property type="protein sequence ID" value="PSF35535.1"/>
    <property type="molecule type" value="Genomic_DNA"/>
</dbReference>
<name>A0A2T1LV28_9CHRO</name>
<dbReference type="AlphaFoldDB" id="A0A2T1LV28"/>
<reference evidence="1 2" key="1">
    <citation type="submission" date="2018-03" db="EMBL/GenBank/DDBJ databases">
        <title>The ancient ancestry and fast evolution of plastids.</title>
        <authorList>
            <person name="Moore K.R."/>
            <person name="Magnabosco C."/>
            <person name="Momper L."/>
            <person name="Gold D.A."/>
            <person name="Bosak T."/>
            <person name="Fournier G.P."/>
        </authorList>
    </citation>
    <scope>NUCLEOTIDE SEQUENCE [LARGE SCALE GENOMIC DNA]</scope>
    <source>
        <strain evidence="1 2">CCALA 016</strain>
    </source>
</reference>
<sequence length="133" mass="15029">MQHFDPNAIVRPTPEAKGYLDVLKNNGSFSRMIDAFVFAASYAMKHNLEIVPLPSGRSELVSLSLIDEDIRLALEASIHIIRQRRGESLPSDSREILDILTQYAEAGLKTLKQRWDGKVGIQIQDDIRRLVQT</sequence>
<keyword evidence="2" id="KW-1185">Reference proteome</keyword>
<reference evidence="1 2" key="2">
    <citation type="submission" date="2018-03" db="EMBL/GenBank/DDBJ databases">
        <authorList>
            <person name="Keele B.F."/>
        </authorList>
    </citation>
    <scope>NUCLEOTIDE SEQUENCE [LARGE SCALE GENOMIC DNA]</scope>
    <source>
        <strain evidence="1 2">CCALA 016</strain>
    </source>
</reference>
<evidence type="ECO:0000313" key="2">
    <source>
        <dbReference type="Proteomes" id="UP000239001"/>
    </source>
</evidence>